<name>A0A382WK24_9ZZZZ</name>
<protein>
    <submittedName>
        <fullName evidence="1">Uncharacterized protein</fullName>
    </submittedName>
</protein>
<evidence type="ECO:0000313" key="1">
    <source>
        <dbReference type="EMBL" id="SVD58675.1"/>
    </source>
</evidence>
<dbReference type="EMBL" id="UINC01160174">
    <property type="protein sequence ID" value="SVD58675.1"/>
    <property type="molecule type" value="Genomic_DNA"/>
</dbReference>
<gene>
    <name evidence="1" type="ORF">METZ01_LOCUS411529</name>
</gene>
<reference evidence="1" key="1">
    <citation type="submission" date="2018-05" db="EMBL/GenBank/DDBJ databases">
        <authorList>
            <person name="Lanie J.A."/>
            <person name="Ng W.-L."/>
            <person name="Kazmierczak K.M."/>
            <person name="Andrzejewski T.M."/>
            <person name="Davidsen T.M."/>
            <person name="Wayne K.J."/>
            <person name="Tettelin H."/>
            <person name="Glass J.I."/>
            <person name="Rusch D."/>
            <person name="Podicherti R."/>
            <person name="Tsui H.-C.T."/>
            <person name="Winkler M.E."/>
        </authorList>
    </citation>
    <scope>NUCLEOTIDE SEQUENCE</scope>
</reference>
<proteinExistence type="predicted"/>
<dbReference type="AlphaFoldDB" id="A0A382WK24"/>
<feature type="non-terminal residue" evidence="1">
    <location>
        <position position="1"/>
    </location>
</feature>
<sequence>DPEPVESLEQALFAWGGTQVKGRWDDQTVQNKLEDTHVFPLTAAEASSVNWTENGQCVKGIGRYFSHAEMPNLLVYNNIGDLIGIYLYSYEPMSNPWVNSQQLVIPGNITVIEGSHWALPLYFQNPSNACAL</sequence>
<accession>A0A382WK24</accession>
<organism evidence="1">
    <name type="scientific">marine metagenome</name>
    <dbReference type="NCBI Taxonomy" id="408172"/>
    <lineage>
        <taxon>unclassified sequences</taxon>
        <taxon>metagenomes</taxon>
        <taxon>ecological metagenomes</taxon>
    </lineage>
</organism>